<feature type="region of interest" description="Disordered" evidence="6">
    <location>
        <begin position="475"/>
        <end position="583"/>
    </location>
</feature>
<dbReference type="GO" id="GO:0005634">
    <property type="term" value="C:nucleus"/>
    <property type="evidence" value="ECO:0007669"/>
    <property type="project" value="UniProtKB-SubCell"/>
</dbReference>
<evidence type="ECO:0000313" key="9">
    <source>
        <dbReference type="Proteomes" id="UP000245771"/>
    </source>
</evidence>
<dbReference type="GO" id="GO:0003677">
    <property type="term" value="F:DNA binding"/>
    <property type="evidence" value="ECO:0007669"/>
    <property type="project" value="UniProtKB-UniRule"/>
</dbReference>
<dbReference type="OrthoDB" id="10056939at2759"/>
<feature type="compositionally biased region" description="Basic and acidic residues" evidence="6">
    <location>
        <begin position="573"/>
        <end position="583"/>
    </location>
</feature>
<keyword evidence="4 5" id="KW-0539">Nucleus</keyword>
<reference evidence="8 9" key="1">
    <citation type="journal article" date="2018" name="Mol. Biol. Evol.">
        <title>Broad Genomic Sampling Reveals a Smut Pathogenic Ancestry of the Fungal Clade Ustilaginomycotina.</title>
        <authorList>
            <person name="Kijpornyongpan T."/>
            <person name="Mondo S.J."/>
            <person name="Barry K."/>
            <person name="Sandor L."/>
            <person name="Lee J."/>
            <person name="Lipzen A."/>
            <person name="Pangilinan J."/>
            <person name="LaButti K."/>
            <person name="Hainaut M."/>
            <person name="Henrissat B."/>
            <person name="Grigoriev I.V."/>
            <person name="Spatafora J.W."/>
            <person name="Aime M.C."/>
        </authorList>
    </citation>
    <scope>NUCLEOTIDE SEQUENCE [LARGE SCALE GENOMIC DNA]</scope>
    <source>
        <strain evidence="8 9">MCA 3882</strain>
    </source>
</reference>
<feature type="compositionally biased region" description="Low complexity" evidence="6">
    <location>
        <begin position="475"/>
        <end position="489"/>
    </location>
</feature>
<evidence type="ECO:0000259" key="7">
    <source>
        <dbReference type="PROSITE" id="PS50071"/>
    </source>
</evidence>
<keyword evidence="3 5" id="KW-0371">Homeobox</keyword>
<feature type="compositionally biased region" description="Low complexity" evidence="6">
    <location>
        <begin position="209"/>
        <end position="223"/>
    </location>
</feature>
<dbReference type="PANTHER" id="PTHR11850">
    <property type="entry name" value="HOMEOBOX PROTEIN TRANSCRIPTION FACTORS"/>
    <property type="match status" value="1"/>
</dbReference>
<feature type="domain" description="Homeobox" evidence="7">
    <location>
        <begin position="404"/>
        <end position="463"/>
    </location>
</feature>
<evidence type="ECO:0000313" key="8">
    <source>
        <dbReference type="EMBL" id="PWN38284.1"/>
    </source>
</evidence>
<name>A0A316VLX2_9BASI</name>
<proteinExistence type="inferred from homology"/>
<dbReference type="PROSITE" id="PS50071">
    <property type="entry name" value="HOMEOBOX_2"/>
    <property type="match status" value="1"/>
</dbReference>
<dbReference type="RefSeq" id="XP_025358586.1">
    <property type="nucleotide sequence ID" value="XM_025500750.1"/>
</dbReference>
<evidence type="ECO:0000256" key="4">
    <source>
        <dbReference type="ARBA" id="ARBA00023242"/>
    </source>
</evidence>
<comment type="similarity">
    <text evidence="1">Belongs to the TALE/M-ATYP homeobox family.</text>
</comment>
<dbReference type="InParanoid" id="A0A316VLX2"/>
<dbReference type="SMART" id="SM00389">
    <property type="entry name" value="HOX"/>
    <property type="match status" value="1"/>
</dbReference>
<evidence type="ECO:0000256" key="6">
    <source>
        <dbReference type="SAM" id="MobiDB-lite"/>
    </source>
</evidence>
<dbReference type="CDD" id="cd00086">
    <property type="entry name" value="homeodomain"/>
    <property type="match status" value="1"/>
</dbReference>
<evidence type="ECO:0000256" key="5">
    <source>
        <dbReference type="PROSITE-ProRule" id="PRU00108"/>
    </source>
</evidence>
<keyword evidence="2 5" id="KW-0238">DNA-binding</keyword>
<dbReference type="Pfam" id="PF05920">
    <property type="entry name" value="Homeobox_KN"/>
    <property type="match status" value="1"/>
</dbReference>
<feature type="compositionally biased region" description="Low complexity" evidence="6">
    <location>
        <begin position="264"/>
        <end position="273"/>
    </location>
</feature>
<dbReference type="Proteomes" id="UP000245771">
    <property type="component" value="Unassembled WGS sequence"/>
</dbReference>
<dbReference type="SUPFAM" id="SSF46689">
    <property type="entry name" value="Homeodomain-like"/>
    <property type="match status" value="1"/>
</dbReference>
<dbReference type="Gene3D" id="1.10.10.60">
    <property type="entry name" value="Homeodomain-like"/>
    <property type="match status" value="1"/>
</dbReference>
<dbReference type="InterPro" id="IPR008422">
    <property type="entry name" value="KN_HD"/>
</dbReference>
<dbReference type="InterPro" id="IPR001356">
    <property type="entry name" value="HD"/>
</dbReference>
<dbReference type="GeneID" id="37022531"/>
<keyword evidence="9" id="KW-1185">Reference proteome</keyword>
<feature type="compositionally biased region" description="Low complexity" evidence="6">
    <location>
        <begin position="293"/>
        <end position="309"/>
    </location>
</feature>
<dbReference type="EMBL" id="KZ819602">
    <property type="protein sequence ID" value="PWN38284.1"/>
    <property type="molecule type" value="Genomic_DNA"/>
</dbReference>
<dbReference type="STRING" id="1280837.A0A316VLX2"/>
<dbReference type="InterPro" id="IPR050224">
    <property type="entry name" value="TALE_homeobox"/>
</dbReference>
<evidence type="ECO:0000256" key="1">
    <source>
        <dbReference type="ARBA" id="ARBA00005800"/>
    </source>
</evidence>
<feature type="region of interest" description="Disordered" evidence="6">
    <location>
        <begin position="1"/>
        <end position="414"/>
    </location>
</feature>
<feature type="compositionally biased region" description="Low complexity" evidence="6">
    <location>
        <begin position="358"/>
        <end position="367"/>
    </location>
</feature>
<feature type="compositionally biased region" description="Basic and acidic residues" evidence="6">
    <location>
        <begin position="67"/>
        <end position="77"/>
    </location>
</feature>
<feature type="DNA-binding region" description="Homeobox" evidence="5">
    <location>
        <begin position="406"/>
        <end position="464"/>
    </location>
</feature>
<protein>
    <recommendedName>
        <fullName evidence="7">Homeobox domain-containing protein</fullName>
    </recommendedName>
</protein>
<dbReference type="GO" id="GO:0006355">
    <property type="term" value="P:regulation of DNA-templated transcription"/>
    <property type="evidence" value="ECO:0007669"/>
    <property type="project" value="InterPro"/>
</dbReference>
<evidence type="ECO:0000256" key="2">
    <source>
        <dbReference type="ARBA" id="ARBA00023125"/>
    </source>
</evidence>
<dbReference type="AlphaFoldDB" id="A0A316VLX2"/>
<dbReference type="InterPro" id="IPR009057">
    <property type="entry name" value="Homeodomain-like_sf"/>
</dbReference>
<evidence type="ECO:0000256" key="3">
    <source>
        <dbReference type="ARBA" id="ARBA00023155"/>
    </source>
</evidence>
<accession>A0A316VLX2</accession>
<gene>
    <name evidence="8" type="ORF">FA14DRAFT_177557</name>
</gene>
<feature type="compositionally biased region" description="Basic and acidic residues" evidence="6">
    <location>
        <begin position="180"/>
        <end position="203"/>
    </location>
</feature>
<sequence length="583" mass="64454">MASAMTEPSSFAHHTIGPQPTRRPRSPLLKRPGGSPRSFASDERGYDRSPPFLPQRSNMATAEEEQERYRQRVREYDSPPQDNLHRLPHLTESYPPPTMRTLKDEEPSARSPPLAYRHRASPLSTKRPGSPLLHDEEYDAPPHARSVSHQGDYYGRSAREDGEESWVPDNRRARSPLDGSYDREIKSRSQENTRWKSPIHDTTRSNGLAAAPFPRSSFSASNSPHEDRPTLPALSGNGSGSMFGSSRFDSYRLPPMNEHNRFHGGSMSSSGSSNDHPQPHNIPQYAYRSNAGMPRSSLPSLRSLSMPYPYESPSTQHAHAQRGGHENGTGEPARADSGGHSTPYYDGSPSLRQEQAHPSRGSSSLHSSPRHHPYAMSHGQSHHAPSSGHAYESGSAQAGVGSPTSMPRRRGKLPKPVTDLLKSWLLDHSAHPYPTEEEKRRLCASTGLSISQVSNWFINARRRILIPQGSGHFGIGPSASGSGAESGNGQYERRQHSPNSIKHSSDHHSIYAPPPSHSSNHLRHSIASLPPPSNRHHQGGMPSPLPPLSSQHHGMYRNGPDVEPYSRSAEQSPRMRRDRYESP</sequence>
<organism evidence="8 9">
    <name type="scientific">Meira miltonrushii</name>
    <dbReference type="NCBI Taxonomy" id="1280837"/>
    <lineage>
        <taxon>Eukaryota</taxon>
        <taxon>Fungi</taxon>
        <taxon>Dikarya</taxon>
        <taxon>Basidiomycota</taxon>
        <taxon>Ustilaginomycotina</taxon>
        <taxon>Exobasidiomycetes</taxon>
        <taxon>Exobasidiales</taxon>
        <taxon>Brachybasidiaceae</taxon>
        <taxon>Meira</taxon>
    </lineage>
</organism>
<comment type="subcellular location">
    <subcellularLocation>
        <location evidence="5">Nucleus</location>
    </subcellularLocation>
</comment>